<dbReference type="InterPro" id="IPR058982">
    <property type="entry name" value="Beta-barrel_AprE"/>
</dbReference>
<dbReference type="NCBIfam" id="TIGR01843">
    <property type="entry name" value="type_I_hlyD"/>
    <property type="match status" value="1"/>
</dbReference>
<dbReference type="SUPFAM" id="SSF52540">
    <property type="entry name" value="P-loop containing nucleoside triphosphate hydrolases"/>
    <property type="match status" value="1"/>
</dbReference>
<evidence type="ECO:0000256" key="3">
    <source>
        <dbReference type="ARBA" id="ARBA00009477"/>
    </source>
</evidence>
<evidence type="ECO:0000256" key="10">
    <source>
        <dbReference type="SAM" id="Coils"/>
    </source>
</evidence>
<dbReference type="PROSITE" id="PS50929">
    <property type="entry name" value="ABC_TM1F"/>
    <property type="match status" value="1"/>
</dbReference>
<evidence type="ECO:0000256" key="6">
    <source>
        <dbReference type="ARBA" id="ARBA00022741"/>
    </source>
</evidence>
<dbReference type="InterPro" id="IPR027417">
    <property type="entry name" value="P-loop_NTPase"/>
</dbReference>
<dbReference type="InterPro" id="IPR017871">
    <property type="entry name" value="ABC_transporter-like_CS"/>
</dbReference>
<keyword evidence="6" id="KW-0547">Nucleotide-binding</keyword>
<dbReference type="GO" id="GO:0015421">
    <property type="term" value="F:ABC-type oligopeptide transporter activity"/>
    <property type="evidence" value="ECO:0007669"/>
    <property type="project" value="TreeGrafter"/>
</dbReference>
<dbReference type="SMART" id="SM00382">
    <property type="entry name" value="AAA"/>
    <property type="match status" value="1"/>
</dbReference>
<protein>
    <recommendedName>
        <fullName evidence="17">Membrane fusion protein (MFP) family protein</fullName>
    </recommendedName>
</protein>
<name>A0AA36HJQ9_9DINO</name>
<gene>
    <name evidence="15" type="ORF">EVOR1521_LOCUS447</name>
</gene>
<keyword evidence="5 12" id="KW-0812">Transmembrane</keyword>
<feature type="compositionally biased region" description="Polar residues" evidence="11">
    <location>
        <begin position="536"/>
        <end position="546"/>
    </location>
</feature>
<dbReference type="Pfam" id="PF00664">
    <property type="entry name" value="ABC_membrane"/>
    <property type="match status" value="1"/>
</dbReference>
<dbReference type="PROSITE" id="PS50893">
    <property type="entry name" value="ABC_TRANSPORTER_2"/>
    <property type="match status" value="1"/>
</dbReference>
<dbReference type="GO" id="GO:0016887">
    <property type="term" value="F:ATP hydrolysis activity"/>
    <property type="evidence" value="ECO:0007669"/>
    <property type="project" value="InterPro"/>
</dbReference>
<dbReference type="EMBL" id="CAUJNA010000001">
    <property type="protein sequence ID" value="CAJ1369802.1"/>
    <property type="molecule type" value="Genomic_DNA"/>
</dbReference>
<dbReference type="Gene3D" id="2.40.50.100">
    <property type="match status" value="1"/>
</dbReference>
<dbReference type="SUPFAM" id="SSF90123">
    <property type="entry name" value="ABC transporter transmembrane region"/>
    <property type="match status" value="1"/>
</dbReference>
<dbReference type="InterPro" id="IPR010129">
    <property type="entry name" value="T1SS_HlyD"/>
</dbReference>
<comment type="similarity">
    <text evidence="3">Belongs to the membrane fusion protein (MFP) (TC 8.A.1) family.</text>
</comment>
<feature type="region of interest" description="Disordered" evidence="11">
    <location>
        <begin position="535"/>
        <end position="554"/>
    </location>
</feature>
<keyword evidence="4" id="KW-0813">Transport</keyword>
<dbReference type="Gene3D" id="1.20.1560.10">
    <property type="entry name" value="ABC transporter type 1, transmembrane domain"/>
    <property type="match status" value="1"/>
</dbReference>
<organism evidence="15 16">
    <name type="scientific">Effrenium voratum</name>
    <dbReference type="NCBI Taxonomy" id="2562239"/>
    <lineage>
        <taxon>Eukaryota</taxon>
        <taxon>Sar</taxon>
        <taxon>Alveolata</taxon>
        <taxon>Dinophyceae</taxon>
        <taxon>Suessiales</taxon>
        <taxon>Symbiodiniaceae</taxon>
        <taxon>Effrenium</taxon>
    </lineage>
</organism>
<evidence type="ECO:0000313" key="16">
    <source>
        <dbReference type="Proteomes" id="UP001178507"/>
    </source>
</evidence>
<dbReference type="PRINTS" id="PR01490">
    <property type="entry name" value="RTXTOXIND"/>
</dbReference>
<proteinExistence type="inferred from homology"/>
<dbReference type="GO" id="GO:0016020">
    <property type="term" value="C:membrane"/>
    <property type="evidence" value="ECO:0007669"/>
    <property type="project" value="UniProtKB-SubCell"/>
</dbReference>
<dbReference type="GO" id="GO:0005524">
    <property type="term" value="F:ATP binding"/>
    <property type="evidence" value="ECO:0007669"/>
    <property type="project" value="UniProtKB-KW"/>
</dbReference>
<dbReference type="InterPro" id="IPR003439">
    <property type="entry name" value="ABC_transporter-like_ATP-bd"/>
</dbReference>
<keyword evidence="16" id="KW-1185">Reference proteome</keyword>
<dbReference type="Proteomes" id="UP001178507">
    <property type="component" value="Unassembled WGS sequence"/>
</dbReference>
<keyword evidence="10" id="KW-0175">Coiled coil</keyword>
<dbReference type="Pfam" id="PF25994">
    <property type="entry name" value="HH_AprE"/>
    <property type="match status" value="1"/>
</dbReference>
<evidence type="ECO:0000259" key="13">
    <source>
        <dbReference type="PROSITE" id="PS50893"/>
    </source>
</evidence>
<feature type="coiled-coil region" evidence="10">
    <location>
        <begin position="710"/>
        <end position="737"/>
    </location>
</feature>
<feature type="domain" description="ABC transporter" evidence="13">
    <location>
        <begin position="304"/>
        <end position="537"/>
    </location>
</feature>
<evidence type="ECO:0000256" key="11">
    <source>
        <dbReference type="SAM" id="MobiDB-lite"/>
    </source>
</evidence>
<dbReference type="InterPro" id="IPR058781">
    <property type="entry name" value="HH_AprE-like"/>
</dbReference>
<evidence type="ECO:0000256" key="9">
    <source>
        <dbReference type="ARBA" id="ARBA00023136"/>
    </source>
</evidence>
<reference evidence="15" key="1">
    <citation type="submission" date="2023-08" db="EMBL/GenBank/DDBJ databases">
        <authorList>
            <person name="Chen Y."/>
            <person name="Shah S."/>
            <person name="Dougan E. K."/>
            <person name="Thang M."/>
            <person name="Chan C."/>
        </authorList>
    </citation>
    <scope>NUCLEOTIDE SEQUENCE</scope>
</reference>
<feature type="domain" description="ABC transmembrane type-1" evidence="14">
    <location>
        <begin position="1"/>
        <end position="271"/>
    </location>
</feature>
<dbReference type="Gene3D" id="3.40.50.300">
    <property type="entry name" value="P-loop containing nucleotide triphosphate hydrolases"/>
    <property type="match status" value="1"/>
</dbReference>
<keyword evidence="7" id="KW-0067">ATP-binding</keyword>
<evidence type="ECO:0000256" key="8">
    <source>
        <dbReference type="ARBA" id="ARBA00022989"/>
    </source>
</evidence>
<evidence type="ECO:0000256" key="2">
    <source>
        <dbReference type="ARBA" id="ARBA00004167"/>
    </source>
</evidence>
<feature type="transmembrane region" description="Helical" evidence="12">
    <location>
        <begin position="29"/>
        <end position="50"/>
    </location>
</feature>
<feature type="transmembrane region" description="Helical" evidence="12">
    <location>
        <begin position="99"/>
        <end position="121"/>
    </location>
</feature>
<evidence type="ECO:0000256" key="1">
    <source>
        <dbReference type="ARBA" id="ARBA00004141"/>
    </source>
</evidence>
<dbReference type="Pfam" id="PF26002">
    <property type="entry name" value="Beta-barrel_AprE"/>
    <property type="match status" value="1"/>
</dbReference>
<dbReference type="InterPro" id="IPR003593">
    <property type="entry name" value="AAA+_ATPase"/>
</dbReference>
<evidence type="ECO:0000256" key="7">
    <source>
        <dbReference type="ARBA" id="ARBA00022840"/>
    </source>
</evidence>
<dbReference type="PROSITE" id="PS00211">
    <property type="entry name" value="ABC_TRANSPORTER_1"/>
    <property type="match status" value="1"/>
</dbReference>
<dbReference type="Pfam" id="PF00005">
    <property type="entry name" value="ABC_tran"/>
    <property type="match status" value="1"/>
</dbReference>
<evidence type="ECO:0000259" key="14">
    <source>
        <dbReference type="PROSITE" id="PS50929"/>
    </source>
</evidence>
<evidence type="ECO:0008006" key="17">
    <source>
        <dbReference type="Google" id="ProtNLM"/>
    </source>
</evidence>
<dbReference type="InterPro" id="IPR011527">
    <property type="entry name" value="ABC1_TM_dom"/>
</dbReference>
<dbReference type="PANTHER" id="PTHR43394">
    <property type="entry name" value="ATP-DEPENDENT PERMEASE MDL1, MITOCHONDRIAL"/>
    <property type="match status" value="1"/>
</dbReference>
<keyword evidence="9 12" id="KW-0472">Membrane</keyword>
<dbReference type="GO" id="GO:0030253">
    <property type="term" value="P:protein secretion by the type I secretion system"/>
    <property type="evidence" value="ECO:0007669"/>
    <property type="project" value="InterPro"/>
</dbReference>
<evidence type="ECO:0000256" key="4">
    <source>
        <dbReference type="ARBA" id="ARBA00022448"/>
    </source>
</evidence>
<sequence>MALNILALAAPLYMLQVYDRVLTSQNMDTLIALTLLLGGVFVVVGLLDWVRQRMLNRLGARFELKVGVPVLNAAMQRKIHGSQSASDNSIEDVNGFRDFISGSTLLAFFDAPWIPVYIAVLYVLHPYLGHLGLAGAIVLTVLALINNARSHETMMEAAEARRRSDTLYRAGEANAEIVHAMGMRGDLAQRWRQLQFEAHRLKGRVNDRISTFSVVSKTLRTGLQSAILGLGAALAITGESSAGIMIAATIVLGRALAPIDQLIGQWRSFLAATGSYAKLKKLVHEFPAGQRRLQLPRPQVSVSVAIQKAGPPTAQNATLSDIRMNLQAGDAVAVIGPSASGKTTLAKMLAGVWTPQRGSIRLDGNPTAKWEAEDLGSHIGYLPQDVALFDGTIRENIARFAAEIHDALVLEAALAADVHDLVSNLPDGYETQIGNGYFLSGGQRQRIALARALYGNPFLLVLDEPNSDLDSTGEAALQKAVRATQEQGGVVVMMTHRPSTLQVVDKVLVLNQGVQTAFGRRDEVLRDMKRNVLPARSQNSNEITKTNQERAGEPLPEPRIGKLVVFGFLVVALFFGGTAYWAQQAKLDGAVVAEASFVVDGNRKTVQHLDGGIVRDLLVSDGDVVEAGQPLVVFDSTEAEVDLTVLSSQVGELSARRARLLAQIGGEATFRRKDVANMIEEEIPEVLWESAYLTQKRVFDTEARARMSEQDVLKRRLTALEDEIGGLEEQRQSNARQIEISRSELASLQTLFEKGLVTAARINSIRLDIERLVGFDAGFRTDQARARNEIGELELNDFSAKQQRLESASENLAAVEAQLAAVEPQFKGAVERQKRVVVSAPVNGTVVNMALHTLGGVVRPGEDILELVPLSEELIVEARINTTDIEKLRVGQASRIRLSAFDLEDVPEANGEIFDISADAITDERTGDAFYVARVRLDRDQPASVERLELVPGMPADLFITTGERTVLSYLAQPLSERLTRTFIE</sequence>
<dbReference type="AlphaFoldDB" id="A0AA36HJQ9"/>
<dbReference type="Gene3D" id="2.40.30.170">
    <property type="match status" value="1"/>
</dbReference>
<evidence type="ECO:0000313" key="15">
    <source>
        <dbReference type="EMBL" id="CAJ1369802.1"/>
    </source>
</evidence>
<dbReference type="InterPro" id="IPR036640">
    <property type="entry name" value="ABC1_TM_sf"/>
</dbReference>
<evidence type="ECO:0000256" key="5">
    <source>
        <dbReference type="ARBA" id="ARBA00022692"/>
    </source>
</evidence>
<dbReference type="InterPro" id="IPR039421">
    <property type="entry name" value="Type_1_exporter"/>
</dbReference>
<keyword evidence="8 12" id="KW-1133">Transmembrane helix</keyword>
<dbReference type="InterPro" id="IPR010128">
    <property type="entry name" value="ATPase_T1SS_PrtD-like"/>
</dbReference>
<dbReference type="PANTHER" id="PTHR43394:SF4">
    <property type="entry name" value="TOXIN SECRETION ABC TRANSPORTER ATP-BINDING PROTEIN"/>
    <property type="match status" value="1"/>
</dbReference>
<dbReference type="NCBIfam" id="TIGR01842">
    <property type="entry name" value="type_I_sec_PrtD"/>
    <property type="match status" value="1"/>
</dbReference>
<comment type="caution">
    <text evidence="15">The sequence shown here is derived from an EMBL/GenBank/DDBJ whole genome shotgun (WGS) entry which is preliminary data.</text>
</comment>
<comment type="subcellular location">
    <subcellularLocation>
        <location evidence="1">Membrane</location>
        <topology evidence="1">Multi-pass membrane protein</topology>
    </subcellularLocation>
    <subcellularLocation>
        <location evidence="2">Membrane</location>
        <topology evidence="2">Single-pass membrane protein</topology>
    </subcellularLocation>
</comment>
<accession>A0AA36HJQ9</accession>
<evidence type="ECO:0000256" key="12">
    <source>
        <dbReference type="SAM" id="Phobius"/>
    </source>
</evidence>
<feature type="transmembrane region" description="Helical" evidence="12">
    <location>
        <begin position="127"/>
        <end position="145"/>
    </location>
</feature>